<feature type="compositionally biased region" description="Basic residues" evidence="1">
    <location>
        <begin position="71"/>
        <end position="83"/>
    </location>
</feature>
<feature type="compositionally biased region" description="Polar residues" evidence="1">
    <location>
        <begin position="614"/>
        <end position="634"/>
    </location>
</feature>
<feature type="compositionally biased region" description="Polar residues" evidence="1">
    <location>
        <begin position="739"/>
        <end position="755"/>
    </location>
</feature>
<feature type="compositionally biased region" description="Polar residues" evidence="1">
    <location>
        <begin position="98"/>
        <end position="108"/>
    </location>
</feature>
<proteinExistence type="predicted"/>
<feature type="region of interest" description="Disordered" evidence="1">
    <location>
        <begin position="560"/>
        <end position="579"/>
    </location>
</feature>
<evidence type="ECO:0000313" key="3">
    <source>
        <dbReference type="Proteomes" id="UP000076881"/>
    </source>
</evidence>
<feature type="compositionally biased region" description="Low complexity" evidence="1">
    <location>
        <begin position="871"/>
        <end position="888"/>
    </location>
</feature>
<reference evidence="2 3" key="1">
    <citation type="journal article" date="2016" name="Genome Biol. Evol.">
        <title>Divergent and convergent evolution of fungal pathogenicity.</title>
        <authorList>
            <person name="Shang Y."/>
            <person name="Xiao G."/>
            <person name="Zheng P."/>
            <person name="Cen K."/>
            <person name="Zhan S."/>
            <person name="Wang C."/>
        </authorList>
    </citation>
    <scope>NUCLEOTIDE SEQUENCE [LARGE SCALE GENOMIC DNA]</scope>
    <source>
        <strain evidence="2 3">RCEF 1005</strain>
    </source>
</reference>
<organism evidence="2 3">
    <name type="scientific">Akanthomyces lecanii RCEF 1005</name>
    <dbReference type="NCBI Taxonomy" id="1081108"/>
    <lineage>
        <taxon>Eukaryota</taxon>
        <taxon>Fungi</taxon>
        <taxon>Dikarya</taxon>
        <taxon>Ascomycota</taxon>
        <taxon>Pezizomycotina</taxon>
        <taxon>Sordariomycetes</taxon>
        <taxon>Hypocreomycetidae</taxon>
        <taxon>Hypocreales</taxon>
        <taxon>Cordycipitaceae</taxon>
        <taxon>Akanthomyces</taxon>
        <taxon>Cordyceps confragosa</taxon>
    </lineage>
</organism>
<evidence type="ECO:0000313" key="2">
    <source>
        <dbReference type="EMBL" id="OAA82604.1"/>
    </source>
</evidence>
<dbReference type="STRING" id="1081108.A0A168L204"/>
<protein>
    <submittedName>
        <fullName evidence="2">Uncharacterized protein</fullName>
    </submittedName>
</protein>
<feature type="region of interest" description="Disordered" evidence="1">
    <location>
        <begin position="713"/>
        <end position="828"/>
    </location>
</feature>
<keyword evidence="3" id="KW-1185">Reference proteome</keyword>
<comment type="caution">
    <text evidence="2">The sequence shown here is derived from an EMBL/GenBank/DDBJ whole genome shotgun (WGS) entry which is preliminary data.</text>
</comment>
<feature type="compositionally biased region" description="Basic and acidic residues" evidence="1">
    <location>
        <begin position="150"/>
        <end position="173"/>
    </location>
</feature>
<dbReference type="OrthoDB" id="5415512at2759"/>
<feature type="compositionally biased region" description="Basic and acidic residues" evidence="1">
    <location>
        <begin position="432"/>
        <end position="442"/>
    </location>
</feature>
<feature type="region of interest" description="Disordered" evidence="1">
    <location>
        <begin position="503"/>
        <end position="537"/>
    </location>
</feature>
<dbReference type="EMBL" id="AZHF01000001">
    <property type="protein sequence ID" value="OAA82604.1"/>
    <property type="molecule type" value="Genomic_DNA"/>
</dbReference>
<evidence type="ECO:0000256" key="1">
    <source>
        <dbReference type="SAM" id="MobiDB-lite"/>
    </source>
</evidence>
<feature type="region of interest" description="Disordered" evidence="1">
    <location>
        <begin position="432"/>
        <end position="487"/>
    </location>
</feature>
<sequence>MAGGTQRQTAAVGNGVLFEVIFKNADPRKQPSHGISLSYGGQVYSCNDAASVRSVHTIHTDDEGDDDPRKSHCQSKAHGRASPKKVSSLSACLKRSPQKSALQPTSLLKPSAKKLKRSRTLSPSHQSRARSILAPFSNLSRKISGRRHSYHESTKTKGDKSQTRQEKTERTKPLLHERPIMRSFPYAFQQAPPQFAYQNSFPMYRYVPVPQPQPMFGAALRTFPVAQGAANTAPQFLPELQHLQGHINHLTTILAANPIDLHAKRELDRLLADRNAFLDSATRRPAPTTTLGHIEASNSKPADLRSIAEKALTADSVPSNESQKKAAASIASSDERGALNLHICSGCGETRSPSFHRKHPFAKPVHNVCRKCREGRRSSSIMSRYHFCSSCGIVRSKDYHRRRGGEIALSTRSKICRKCHANGDHVYRSTNDACREDEAPTKDRRHKSVDPKPVPCNTPQKGSVRVEPRVRPIHSRRHGDSPDDAETCGYDGASDLTSATFKTKGTRNERPSVKQEAFTTYRSPEISEDASSNQPASIESISLSTVPEYPIFMEGTATAARSPQISAHGSASEESLHASQQDITPINPYYQPRNTTGRLSSPFHYEETLYRKSSPASERAPSQDSFRVSDQYSGPCSPEGPHGPRFVDRNQSWPGDLNLPSPGGAFSQFSHTARKASASEGAPSPITRDYLLPDDFDHSDRFTKGAFGKIPSFSSAFRPSSNRPPSSPWASFCGPIPNPSSKPAGSRGAFSNASRESAFGRRYDTSPEPTSPEPISPADSPGFPFRFGCQPTSNAGRDDERATRGGFASTRGSWNINTAGTSSCAARHGGNDYVPEPIIEEPSSPLLKSPLTTPLLLEFNLADAMSDSGVELLTDPSSSSASTSSSPSPEDEDLLASRLDSLTVDNH</sequence>
<feature type="compositionally biased region" description="Polar residues" evidence="1">
    <location>
        <begin position="810"/>
        <end position="824"/>
    </location>
</feature>
<name>A0A168L204_CORDF</name>
<accession>A0A168L204</accession>
<dbReference type="AlphaFoldDB" id="A0A168L204"/>
<feature type="region of interest" description="Disordered" evidence="1">
    <location>
        <begin position="608"/>
        <end position="689"/>
    </location>
</feature>
<feature type="region of interest" description="Disordered" evidence="1">
    <location>
        <begin position="59"/>
        <end position="173"/>
    </location>
</feature>
<gene>
    <name evidence="2" type="ORF">LEL_02149</name>
</gene>
<feature type="compositionally biased region" description="Low complexity" evidence="1">
    <location>
        <begin position="713"/>
        <end position="731"/>
    </location>
</feature>
<dbReference type="Proteomes" id="UP000076881">
    <property type="component" value="Unassembled WGS sequence"/>
</dbReference>
<feature type="region of interest" description="Disordered" evidence="1">
    <location>
        <begin position="870"/>
        <end position="907"/>
    </location>
</feature>